<reference evidence="12 13" key="1">
    <citation type="submission" date="2019-11" db="EMBL/GenBank/DDBJ databases">
        <authorList>
            <person name="Cheng Q."/>
            <person name="Yang Z."/>
        </authorList>
    </citation>
    <scope>NUCLEOTIDE SEQUENCE [LARGE SCALE GENOMIC DNA]</scope>
    <source>
        <strain evidence="12 13">HX-22-1</strain>
    </source>
</reference>
<comment type="function">
    <text evidence="7">Catalyzes the ATP-dependent amidation of deamido-NAD to form NAD. Uses L-glutamine as a nitrogen source.</text>
</comment>
<dbReference type="Pfam" id="PF02540">
    <property type="entry name" value="NAD_synthase"/>
    <property type="match status" value="1"/>
</dbReference>
<feature type="active site" description="Nucleophile; for glutaminase activity" evidence="7">
    <location>
        <position position="148"/>
    </location>
</feature>
<sequence length="546" mass="60689">MKIALAQLNYHIGNFEFNTQKIIQTITEQKAAGADLVVFAELSICGYPPRDFLEYPEFIALCKQAALKIAEACKGIACIVGVPELNPVLEGKDLYNAAYFIADGEIKQVIRKALLPTYDVFDEYRYFEPAHEFKCVDYKGYKIAVTICEDLWNLGDNPLYKACPMDELIKEEPDFMVNIAASPFAYNHDEQRIVILSQNCHKYQIPLFYVNQVGAHTELIFDGGSLVFDKAGDIVSELKYFEEDVQLFDVGQVKSSIVLSEANERPSDTAQVHQALVLGVRDYFQKSGFKKAILGLSGGIDSAVVCALACEALGAENVMAVLLPSKYSSDHSVKDALDLVKNIGCQHTTLPIAPVTAAFEDTLSPEFEGLAPNLAEENIQARSRGVLLMAMSNKFGYVLLNTSNKSEAAVGYGTLYGDMCGAISVIGDCYKTQVFQLARYINRNGEIIPENTIVKPPSAELRPDQKDSDSLPEYDILDKILFEYIELKKSSKEIIEQGFDVDLVKKVLNLVNNAEFKRYQTPPILRVSPKAFGMGRRMPIVGKYLF</sequence>
<dbReference type="GO" id="GO:0004359">
    <property type="term" value="F:glutaminase activity"/>
    <property type="evidence" value="ECO:0007669"/>
    <property type="project" value="InterPro"/>
</dbReference>
<dbReference type="EMBL" id="WKJI01000002">
    <property type="protein sequence ID" value="MRX47075.1"/>
    <property type="molecule type" value="Genomic_DNA"/>
</dbReference>
<feature type="domain" description="CN hydrolase" evidence="11">
    <location>
        <begin position="1"/>
        <end position="255"/>
    </location>
</feature>
<dbReference type="RefSeq" id="WP_154287203.1">
    <property type="nucleotide sequence ID" value="NZ_WKJI01000002.1"/>
</dbReference>
<feature type="binding site" evidence="7">
    <location>
        <position position="182"/>
    </location>
    <ligand>
        <name>L-glutamine</name>
        <dbReference type="ChEBI" id="CHEBI:58359"/>
    </ligand>
</feature>
<protein>
    <recommendedName>
        <fullName evidence="7 8">Glutamine-dependent NAD(+) synthetase</fullName>
        <ecNumber evidence="7 8">6.3.5.1</ecNumber>
    </recommendedName>
    <alternativeName>
        <fullName evidence="7 8">NAD(+) synthase [glutamine-hydrolyzing]</fullName>
    </alternativeName>
</protein>
<evidence type="ECO:0000259" key="11">
    <source>
        <dbReference type="PROSITE" id="PS50263"/>
    </source>
</evidence>
<dbReference type="AlphaFoldDB" id="A0A7K0FNT1"/>
<comment type="caution">
    <text evidence="12">The sequence shown here is derived from an EMBL/GenBank/DDBJ whole genome shotgun (WGS) entry which is preliminary data.</text>
</comment>
<comment type="similarity">
    <text evidence="10">Belongs to the NAD synthetase family.</text>
</comment>
<keyword evidence="13" id="KW-1185">Reference proteome</keyword>
<dbReference type="PANTHER" id="PTHR23090">
    <property type="entry name" value="NH 3 /GLUTAMINE-DEPENDENT NAD + SYNTHETASE"/>
    <property type="match status" value="1"/>
</dbReference>
<feature type="active site" description="Proton acceptor; for glutaminase activity" evidence="7">
    <location>
        <position position="41"/>
    </location>
</feature>
<dbReference type="Pfam" id="PF00795">
    <property type="entry name" value="CN_hydrolase"/>
    <property type="match status" value="1"/>
</dbReference>
<name>A0A7K0FNT1_9SPHI</name>
<evidence type="ECO:0000313" key="13">
    <source>
        <dbReference type="Proteomes" id="UP000462931"/>
    </source>
</evidence>
<evidence type="ECO:0000256" key="2">
    <source>
        <dbReference type="ARBA" id="ARBA00007145"/>
    </source>
</evidence>
<dbReference type="EC" id="6.3.5.1" evidence="7 8"/>
<dbReference type="SUPFAM" id="SSF52402">
    <property type="entry name" value="Adenine nucleotide alpha hydrolases-like"/>
    <property type="match status" value="1"/>
</dbReference>
<evidence type="ECO:0000256" key="4">
    <source>
        <dbReference type="ARBA" id="ARBA00022741"/>
    </source>
</evidence>
<keyword evidence="3 7" id="KW-0436">Ligase</keyword>
<proteinExistence type="inferred from homology"/>
<evidence type="ECO:0000256" key="9">
    <source>
        <dbReference type="PROSITE-ProRule" id="PRU10139"/>
    </source>
</evidence>
<comment type="catalytic activity">
    <reaction evidence="7 8">
        <text>deamido-NAD(+) + L-glutamine + ATP + H2O = L-glutamate + AMP + diphosphate + NAD(+) + H(+)</text>
        <dbReference type="Rhea" id="RHEA:24384"/>
        <dbReference type="ChEBI" id="CHEBI:15377"/>
        <dbReference type="ChEBI" id="CHEBI:15378"/>
        <dbReference type="ChEBI" id="CHEBI:29985"/>
        <dbReference type="ChEBI" id="CHEBI:30616"/>
        <dbReference type="ChEBI" id="CHEBI:33019"/>
        <dbReference type="ChEBI" id="CHEBI:57540"/>
        <dbReference type="ChEBI" id="CHEBI:58359"/>
        <dbReference type="ChEBI" id="CHEBI:58437"/>
        <dbReference type="ChEBI" id="CHEBI:456215"/>
        <dbReference type="EC" id="6.3.5.1"/>
    </reaction>
</comment>
<dbReference type="GO" id="GO:0009435">
    <property type="term" value="P:NAD+ biosynthetic process"/>
    <property type="evidence" value="ECO:0007669"/>
    <property type="project" value="UniProtKB-UniRule"/>
</dbReference>
<dbReference type="GO" id="GO:0000257">
    <property type="term" value="F:nitrilase activity"/>
    <property type="evidence" value="ECO:0007669"/>
    <property type="project" value="UniProtKB-ARBA"/>
</dbReference>
<dbReference type="InterPro" id="IPR022310">
    <property type="entry name" value="NAD/GMP_synthase"/>
</dbReference>
<dbReference type="FunFam" id="3.40.50.620:FF:000106">
    <property type="entry name" value="Glutamine-dependent NAD(+) synthetase"/>
    <property type="match status" value="1"/>
</dbReference>
<dbReference type="Proteomes" id="UP000462931">
    <property type="component" value="Unassembled WGS sequence"/>
</dbReference>
<dbReference type="Gene3D" id="3.40.50.620">
    <property type="entry name" value="HUPs"/>
    <property type="match status" value="1"/>
</dbReference>
<evidence type="ECO:0000313" key="12">
    <source>
        <dbReference type="EMBL" id="MRX47075.1"/>
    </source>
</evidence>
<dbReference type="NCBIfam" id="NF010588">
    <property type="entry name" value="PRK13981.1"/>
    <property type="match status" value="1"/>
</dbReference>
<feature type="active site" description="Proton acceptor" evidence="9">
    <location>
        <position position="41"/>
    </location>
</feature>
<dbReference type="CDD" id="cd07570">
    <property type="entry name" value="GAT_Gln-NAD-synth"/>
    <property type="match status" value="1"/>
</dbReference>
<organism evidence="12 13">
    <name type="scientific">Pedobacter puniceum</name>
    <dbReference type="NCBI Taxonomy" id="2666136"/>
    <lineage>
        <taxon>Bacteria</taxon>
        <taxon>Pseudomonadati</taxon>
        <taxon>Bacteroidota</taxon>
        <taxon>Sphingobacteriia</taxon>
        <taxon>Sphingobacteriales</taxon>
        <taxon>Sphingobacteriaceae</taxon>
        <taxon>Pedobacter</taxon>
    </lineage>
</organism>
<evidence type="ECO:0000256" key="5">
    <source>
        <dbReference type="ARBA" id="ARBA00022840"/>
    </source>
</evidence>
<evidence type="ECO:0000256" key="7">
    <source>
        <dbReference type="HAMAP-Rule" id="MF_02090"/>
    </source>
</evidence>
<feature type="active site" description="For glutaminase activity" evidence="7">
    <location>
        <position position="112"/>
    </location>
</feature>
<dbReference type="PROSITE" id="PS50263">
    <property type="entry name" value="CN_HYDROLASE"/>
    <property type="match status" value="1"/>
</dbReference>
<comment type="pathway">
    <text evidence="1 7 8">Cofactor biosynthesis; NAD(+) biosynthesis; NAD(+) from deamido-NAD(+) (L-Gln route): step 1/1.</text>
</comment>
<dbReference type="PROSITE" id="PS00920">
    <property type="entry name" value="NITRIL_CHT_1"/>
    <property type="match status" value="1"/>
</dbReference>
<dbReference type="InterPro" id="IPR014445">
    <property type="entry name" value="Gln-dep_NAD_synthase"/>
</dbReference>
<dbReference type="InterPro" id="IPR036526">
    <property type="entry name" value="C-N_Hydrolase_sf"/>
</dbReference>
<feature type="binding site" evidence="7">
    <location>
        <position position="517"/>
    </location>
    <ligand>
        <name>deamido-NAD(+)</name>
        <dbReference type="ChEBI" id="CHEBI:58437"/>
        <note>ligand shared between two neighboring subunits</note>
    </ligand>
</feature>
<feature type="binding site" evidence="7">
    <location>
        <position position="402"/>
    </location>
    <ligand>
        <name>ATP</name>
        <dbReference type="ChEBI" id="CHEBI:30616"/>
    </ligand>
</feature>
<dbReference type="CDD" id="cd00553">
    <property type="entry name" value="NAD_synthase"/>
    <property type="match status" value="1"/>
</dbReference>
<dbReference type="SUPFAM" id="SSF56317">
    <property type="entry name" value="Carbon-nitrogen hydrolase"/>
    <property type="match status" value="1"/>
</dbReference>
<dbReference type="HAMAP" id="MF_02090">
    <property type="entry name" value="NadE_glutamine_dep"/>
    <property type="match status" value="1"/>
</dbReference>
<dbReference type="InterPro" id="IPR000132">
    <property type="entry name" value="Nitrilase/CN_hydratase_CS"/>
</dbReference>
<dbReference type="GO" id="GO:0005737">
    <property type="term" value="C:cytoplasm"/>
    <property type="evidence" value="ECO:0007669"/>
    <property type="project" value="InterPro"/>
</dbReference>
<dbReference type="InterPro" id="IPR014729">
    <property type="entry name" value="Rossmann-like_a/b/a_fold"/>
</dbReference>
<keyword evidence="4 7" id="KW-0547">Nucleotide-binding</keyword>
<dbReference type="GO" id="GO:0008795">
    <property type="term" value="F:NAD+ synthase activity"/>
    <property type="evidence" value="ECO:0007669"/>
    <property type="project" value="UniProtKB-UniRule"/>
</dbReference>
<dbReference type="Gene3D" id="3.60.110.10">
    <property type="entry name" value="Carbon-nitrogen hydrolase"/>
    <property type="match status" value="1"/>
</dbReference>
<feature type="binding site" evidence="7">
    <location>
        <position position="118"/>
    </location>
    <ligand>
        <name>L-glutamine</name>
        <dbReference type="ChEBI" id="CHEBI:58359"/>
    </ligand>
</feature>
<dbReference type="InterPro" id="IPR003010">
    <property type="entry name" value="C-N_Hydrolase"/>
</dbReference>
<keyword evidence="6 7" id="KW-0520">NAD</keyword>
<feature type="binding site" evidence="7">
    <location>
        <position position="407"/>
    </location>
    <ligand>
        <name>deamido-NAD(+)</name>
        <dbReference type="ChEBI" id="CHEBI:58437"/>
        <note>ligand shared between two neighboring subunits</note>
    </ligand>
</feature>
<keyword evidence="5 7" id="KW-0067">ATP-binding</keyword>
<comment type="similarity">
    <text evidence="2 7 8">In the C-terminal section; belongs to the NAD synthetase family.</text>
</comment>
<dbReference type="InterPro" id="IPR003694">
    <property type="entry name" value="NAD_synthase"/>
</dbReference>
<dbReference type="GO" id="GO:0005524">
    <property type="term" value="F:ATP binding"/>
    <property type="evidence" value="ECO:0007669"/>
    <property type="project" value="UniProtKB-UniRule"/>
</dbReference>
<dbReference type="UniPathway" id="UPA00253">
    <property type="reaction ID" value="UER00334"/>
</dbReference>
<dbReference type="PIRSF" id="PIRSF006630">
    <property type="entry name" value="NADS_GAT"/>
    <property type="match status" value="1"/>
</dbReference>
<accession>A0A7K0FNT1</accession>
<evidence type="ECO:0000256" key="10">
    <source>
        <dbReference type="RuleBase" id="RU003811"/>
    </source>
</evidence>
<dbReference type="NCBIfam" id="TIGR00552">
    <property type="entry name" value="nadE"/>
    <property type="match status" value="1"/>
</dbReference>
<gene>
    <name evidence="7" type="primary">nadE</name>
    <name evidence="12" type="ORF">GJJ64_07760</name>
</gene>
<dbReference type="GO" id="GO:0003952">
    <property type="term" value="F:NAD+ synthase (glutamine-hydrolyzing) activity"/>
    <property type="evidence" value="ECO:0007669"/>
    <property type="project" value="UniProtKB-UniRule"/>
</dbReference>
<evidence type="ECO:0000256" key="3">
    <source>
        <dbReference type="ARBA" id="ARBA00022598"/>
    </source>
</evidence>
<dbReference type="PANTHER" id="PTHR23090:SF9">
    <property type="entry name" value="GLUTAMINE-DEPENDENT NAD(+) SYNTHETASE"/>
    <property type="match status" value="1"/>
</dbReference>
<feature type="binding site" evidence="7">
    <location>
        <position position="378"/>
    </location>
    <ligand>
        <name>deamido-NAD(+)</name>
        <dbReference type="ChEBI" id="CHEBI:58437"/>
        <note>ligand shared between two neighboring subunits</note>
    </ligand>
</feature>
<comment type="caution">
    <text evidence="7">Lacks conserved residue(s) required for the propagation of feature annotation.</text>
</comment>
<feature type="binding site" evidence="7">
    <location>
        <begin position="295"/>
        <end position="302"/>
    </location>
    <ligand>
        <name>ATP</name>
        <dbReference type="ChEBI" id="CHEBI:30616"/>
    </ligand>
</feature>
<evidence type="ECO:0000256" key="1">
    <source>
        <dbReference type="ARBA" id="ARBA00005188"/>
    </source>
</evidence>
<evidence type="ECO:0000256" key="6">
    <source>
        <dbReference type="ARBA" id="ARBA00023027"/>
    </source>
</evidence>
<evidence type="ECO:0000256" key="8">
    <source>
        <dbReference type="PIRNR" id="PIRNR006630"/>
    </source>
</evidence>